<dbReference type="PANTHER" id="PTHR34309:SF1">
    <property type="entry name" value="PROTEIN GLCG"/>
    <property type="match status" value="1"/>
</dbReference>
<organism evidence="1 2">
    <name type="scientific">Diaporthe australafricana</name>
    <dbReference type="NCBI Taxonomy" id="127596"/>
    <lineage>
        <taxon>Eukaryota</taxon>
        <taxon>Fungi</taxon>
        <taxon>Dikarya</taxon>
        <taxon>Ascomycota</taxon>
        <taxon>Pezizomycotina</taxon>
        <taxon>Sordariomycetes</taxon>
        <taxon>Sordariomycetidae</taxon>
        <taxon>Diaporthales</taxon>
        <taxon>Diaporthaceae</taxon>
        <taxon>Diaporthe</taxon>
    </lineage>
</organism>
<dbReference type="SUPFAM" id="SSF143744">
    <property type="entry name" value="GlcG-like"/>
    <property type="match status" value="1"/>
</dbReference>
<evidence type="ECO:0000313" key="1">
    <source>
        <dbReference type="EMBL" id="KAL1884017.1"/>
    </source>
</evidence>
<evidence type="ECO:0008006" key="3">
    <source>
        <dbReference type="Google" id="ProtNLM"/>
    </source>
</evidence>
<protein>
    <recommendedName>
        <fullName evidence="3">DUF336-domain-containing protein</fullName>
    </recommendedName>
</protein>
<dbReference type="EMBL" id="JAWRVE010000001">
    <property type="protein sequence ID" value="KAL1884017.1"/>
    <property type="molecule type" value="Genomic_DNA"/>
</dbReference>
<name>A0ABR3Y860_9PEZI</name>
<sequence length="156" mass="15646">MPATTTIPTLTIAAAKAATAASEAKAAELGIPMNIAVVDSSTHLLSFTRMDGAKLTSVNIAIDKAFTAAGHRVPTSAYKDVVWPGGAAYGINGTNGGRFNVIGGGLPVKGLAGEVLGAVGCSTGTPAQDETVARAGVEAVEQLIQEEARGTLKAKL</sequence>
<dbReference type="PANTHER" id="PTHR34309">
    <property type="entry name" value="SLR1406 PROTEIN"/>
    <property type="match status" value="1"/>
</dbReference>
<gene>
    <name evidence="1" type="ORF">Daus18300_000126</name>
</gene>
<keyword evidence="2" id="KW-1185">Reference proteome</keyword>
<dbReference type="InterPro" id="IPR038084">
    <property type="entry name" value="PduO/GlcC-like_sf"/>
</dbReference>
<dbReference type="InterPro" id="IPR052517">
    <property type="entry name" value="GlcG_carb_metab_protein"/>
</dbReference>
<evidence type="ECO:0000313" key="2">
    <source>
        <dbReference type="Proteomes" id="UP001583177"/>
    </source>
</evidence>
<proteinExistence type="predicted"/>
<reference evidence="1 2" key="1">
    <citation type="journal article" date="2024" name="IMA Fungus">
        <title>IMA Genome - F19 : A genome assembly and annotation guide to empower mycologists, including annotated draft genome sequences of Ceratocystis pirilliformis, Diaporthe australafricana, Fusarium ophioides, Paecilomyces lecythidis, and Sporothrix stenoceras.</title>
        <authorList>
            <person name="Aylward J."/>
            <person name="Wilson A.M."/>
            <person name="Visagie C.M."/>
            <person name="Spraker J."/>
            <person name="Barnes I."/>
            <person name="Buitendag C."/>
            <person name="Ceriani C."/>
            <person name="Del Mar Angel L."/>
            <person name="du Plessis D."/>
            <person name="Fuchs T."/>
            <person name="Gasser K."/>
            <person name="Kramer D."/>
            <person name="Li W."/>
            <person name="Munsamy K."/>
            <person name="Piso A."/>
            <person name="Price J.L."/>
            <person name="Sonnekus B."/>
            <person name="Thomas C."/>
            <person name="van der Nest A."/>
            <person name="van Dijk A."/>
            <person name="van Heerden A."/>
            <person name="van Vuuren N."/>
            <person name="Yilmaz N."/>
            <person name="Duong T.A."/>
            <person name="van der Merwe N.A."/>
            <person name="Wingfield M.J."/>
            <person name="Wingfield B.D."/>
        </authorList>
    </citation>
    <scope>NUCLEOTIDE SEQUENCE [LARGE SCALE GENOMIC DNA]</scope>
    <source>
        <strain evidence="1 2">CMW 18300</strain>
    </source>
</reference>
<dbReference type="Proteomes" id="UP001583177">
    <property type="component" value="Unassembled WGS sequence"/>
</dbReference>
<comment type="caution">
    <text evidence="1">The sequence shown here is derived from an EMBL/GenBank/DDBJ whole genome shotgun (WGS) entry which is preliminary data.</text>
</comment>
<dbReference type="InterPro" id="IPR005624">
    <property type="entry name" value="PduO/GlcC-like"/>
</dbReference>
<accession>A0ABR3Y860</accession>
<dbReference type="Gene3D" id="3.30.450.150">
    <property type="entry name" value="Haem-degrading domain"/>
    <property type="match status" value="1"/>
</dbReference>
<dbReference type="Pfam" id="PF03928">
    <property type="entry name" value="HbpS-like"/>
    <property type="match status" value="1"/>
</dbReference>